<dbReference type="SMART" id="SM00698">
    <property type="entry name" value="MORN"/>
    <property type="match status" value="9"/>
</dbReference>
<evidence type="ECO:0000256" key="9">
    <source>
        <dbReference type="SAM" id="MobiDB-lite"/>
    </source>
</evidence>
<name>A0A3B1KL91_ASTMX</name>
<feature type="region of interest" description="Disordered" evidence="9">
    <location>
        <begin position="789"/>
        <end position="852"/>
    </location>
</feature>
<accession>A0A3B1KL91</accession>
<evidence type="ECO:0000256" key="1">
    <source>
        <dbReference type="ARBA" id="ARBA00004230"/>
    </source>
</evidence>
<dbReference type="Gene3D" id="2.20.110.10">
    <property type="entry name" value="Histone H3 K4-specific methyltransferase SET7/9 N-terminal domain"/>
    <property type="match status" value="5"/>
</dbReference>
<feature type="region of interest" description="Disordered" evidence="9">
    <location>
        <begin position="1"/>
        <end position="54"/>
    </location>
</feature>
<keyword evidence="4" id="KW-0677">Repeat</keyword>
<evidence type="ECO:0000256" key="4">
    <source>
        <dbReference type="ARBA" id="ARBA00022737"/>
    </source>
</evidence>
<feature type="compositionally biased region" description="Low complexity" evidence="9">
    <location>
        <begin position="654"/>
        <end position="665"/>
    </location>
</feature>
<dbReference type="GO" id="GO:0005930">
    <property type="term" value="C:axoneme"/>
    <property type="evidence" value="ECO:0007669"/>
    <property type="project" value="UniProtKB-SubCell"/>
</dbReference>
<sequence length="852" mass="95987">MFTPDEEPEKLTADSTSSAESEAFVDREAPAELPESVPASAPSATGDELDEPAELRREPVLSHLIVDRYEGERCGELFHGEGAADFLGGHVYKGRFANGLMHGHGEYTWADGVKYEGEFVLNAPVGHGIYTWLDGSIYEGEVWYGIRHGFGTYHCAKTSSVYRGQWHQGKRHGKGIICYNRERTSWYEGDWKNNCREGWGVRCYPSGNIYQGQWKNDARHGEGTMRWIQLNQQYSGQWVAGVQHGQGTHTWVLRRGLGSQYPRSNEYKGEFVQGMRHGQGTFLYASGATYSGGWQHNKKHGQGKVTFKNGRIFEGEFIEDRMAEFPEFSIDGTKTPDLSGIRTNSPPPDEILPRRARKSGGTAAVLSTDIVLNIETLLKRIPEAQRYQELRQVEFAIIRHIALLRAIYRFYGSLGHDVSPDNTFLLTHLQFWRFLKDCGVHLHGLTLAQIDRLREDDVLSEDVDSPFSTVLLIKFLSDIVVAAYHIFYKDIGTSRNVLAECFSKLMRENIFPNAKNVKGPLFCHPLKAVAGRKYIGRCWEIYQAFCTTANSAALSDQTMTARHFIWMFKNLGLFDSELTTARVLEILSLGNPAIYSPTHSNLDLEINFLEFFEALVYCAEVKTIHKVRTTEHGHSEQVCQNETVIESRGDITDSPLLSQQASPQSVKSSTIIISPGPCSPKSPDGGDGLLRQAPESKLTVSNTPGVKTEEATHSEPVKETKVTTASYINPGAADEAERELQCWLQKIHCFFTEVLFPAFEHNLMIKKEVQEERTRQTEKNRIALEKAKEKARLREQQEADEERLQIEEEEETENIPDNNMNPSPPVLVTPVASSNSESLKRSPTSAKRTKKK</sequence>
<protein>
    <submittedName>
        <fullName evidence="10">Radial spoke head 10 homolog B</fullName>
    </submittedName>
</protein>
<comment type="subcellular location">
    <subcellularLocation>
        <location evidence="1">Cell projection</location>
        <location evidence="1">Cilium</location>
        <location evidence="1">Flagellum</location>
    </subcellularLocation>
    <subcellularLocation>
        <location evidence="2">Cytoplasm</location>
        <location evidence="2">Cytoskeleton</location>
        <location evidence="2">Cilium axoneme</location>
    </subcellularLocation>
</comment>
<dbReference type="Proteomes" id="UP000018467">
    <property type="component" value="Unassembled WGS sequence"/>
</dbReference>
<dbReference type="Pfam" id="PF02493">
    <property type="entry name" value="MORN"/>
    <property type="match status" value="9"/>
</dbReference>
<reference evidence="11" key="2">
    <citation type="journal article" date="2014" name="Nat. Commun.">
        <title>The cavefish genome reveals candidate genes for eye loss.</title>
        <authorList>
            <person name="McGaugh S.E."/>
            <person name="Gross J.B."/>
            <person name="Aken B."/>
            <person name="Blin M."/>
            <person name="Borowsky R."/>
            <person name="Chalopin D."/>
            <person name="Hinaux H."/>
            <person name="Jeffery W.R."/>
            <person name="Keene A."/>
            <person name="Ma L."/>
            <person name="Minx P."/>
            <person name="Murphy D."/>
            <person name="O'Quin K.E."/>
            <person name="Retaux S."/>
            <person name="Rohner N."/>
            <person name="Searle S.M."/>
            <person name="Stahl B.A."/>
            <person name="Tabin C."/>
            <person name="Volff J.N."/>
            <person name="Yoshizawa M."/>
            <person name="Warren W.C."/>
        </authorList>
    </citation>
    <scope>NUCLEOTIDE SEQUENCE [LARGE SCALE GENOMIC DNA]</scope>
    <source>
        <strain evidence="11">female</strain>
    </source>
</reference>
<dbReference type="GeneTree" id="ENSGT00940000168282"/>
<keyword evidence="6" id="KW-0969">Cilium</keyword>
<dbReference type="FunCoup" id="A0A3B1KL91">
    <property type="interactions" value="363"/>
</dbReference>
<evidence type="ECO:0000256" key="2">
    <source>
        <dbReference type="ARBA" id="ARBA00004430"/>
    </source>
</evidence>
<dbReference type="PANTHER" id="PTHR46613:SF1">
    <property type="entry name" value="RADIAL SPOKE HEAD 10 HOMOLOG B-RELATED"/>
    <property type="match status" value="1"/>
</dbReference>
<reference evidence="10" key="3">
    <citation type="submission" date="2025-08" db="UniProtKB">
        <authorList>
            <consortium name="Ensembl"/>
        </authorList>
    </citation>
    <scope>IDENTIFICATION</scope>
</reference>
<evidence type="ECO:0000256" key="6">
    <source>
        <dbReference type="ARBA" id="ARBA00023069"/>
    </source>
</evidence>
<evidence type="ECO:0000313" key="10">
    <source>
        <dbReference type="Ensembl" id="ENSAMXP00000054609.1"/>
    </source>
</evidence>
<dbReference type="InterPro" id="IPR003409">
    <property type="entry name" value="MORN"/>
</dbReference>
<evidence type="ECO:0000256" key="3">
    <source>
        <dbReference type="ARBA" id="ARBA00022490"/>
    </source>
</evidence>
<feature type="compositionally biased region" description="Low complexity" evidence="9">
    <location>
        <begin position="13"/>
        <end position="22"/>
    </location>
</feature>
<evidence type="ECO:0000313" key="11">
    <source>
        <dbReference type="Proteomes" id="UP000018467"/>
    </source>
</evidence>
<feature type="compositionally biased region" description="Polar residues" evidence="9">
    <location>
        <begin position="831"/>
        <end position="846"/>
    </location>
</feature>
<dbReference type="PANTHER" id="PTHR46613">
    <property type="entry name" value="RADIAL SPOKE HEAD 10 HOMOLOG B-RELATED"/>
    <property type="match status" value="1"/>
</dbReference>
<keyword evidence="8" id="KW-0966">Cell projection</keyword>
<keyword evidence="11" id="KW-1185">Reference proteome</keyword>
<organism evidence="10 11">
    <name type="scientific">Astyanax mexicanus</name>
    <name type="common">Blind cave fish</name>
    <name type="synonym">Astyanax fasciatus mexicanus</name>
    <dbReference type="NCBI Taxonomy" id="7994"/>
    <lineage>
        <taxon>Eukaryota</taxon>
        <taxon>Metazoa</taxon>
        <taxon>Chordata</taxon>
        <taxon>Craniata</taxon>
        <taxon>Vertebrata</taxon>
        <taxon>Euteleostomi</taxon>
        <taxon>Actinopterygii</taxon>
        <taxon>Neopterygii</taxon>
        <taxon>Teleostei</taxon>
        <taxon>Ostariophysi</taxon>
        <taxon>Characiformes</taxon>
        <taxon>Characoidei</taxon>
        <taxon>Acestrorhamphidae</taxon>
        <taxon>Acestrorhamphinae</taxon>
        <taxon>Astyanax</taxon>
    </lineage>
</organism>
<keyword evidence="3" id="KW-0963">Cytoplasm</keyword>
<evidence type="ECO:0000256" key="5">
    <source>
        <dbReference type="ARBA" id="ARBA00022846"/>
    </source>
</evidence>
<keyword evidence="7" id="KW-0206">Cytoskeleton</keyword>
<feature type="region of interest" description="Disordered" evidence="9">
    <location>
        <begin position="336"/>
        <end position="357"/>
    </location>
</feature>
<reference evidence="10" key="4">
    <citation type="submission" date="2025-09" db="UniProtKB">
        <authorList>
            <consortium name="Ensembl"/>
        </authorList>
    </citation>
    <scope>IDENTIFICATION</scope>
</reference>
<dbReference type="InParanoid" id="A0A3B1KL91"/>
<feature type="compositionally biased region" description="Basic and acidic residues" evidence="9">
    <location>
        <begin position="707"/>
        <end position="720"/>
    </location>
</feature>
<evidence type="ECO:0000256" key="7">
    <source>
        <dbReference type="ARBA" id="ARBA00023212"/>
    </source>
</evidence>
<feature type="region of interest" description="Disordered" evidence="9">
    <location>
        <begin position="654"/>
        <end position="720"/>
    </location>
</feature>
<dbReference type="STRING" id="7994.ENSAMXP00000054609"/>
<dbReference type="GO" id="GO:0031514">
    <property type="term" value="C:motile cilium"/>
    <property type="evidence" value="ECO:0007669"/>
    <property type="project" value="UniProtKB-SubCell"/>
</dbReference>
<proteinExistence type="predicted"/>
<dbReference type="SUPFAM" id="SSF82185">
    <property type="entry name" value="Histone H3 K4-specific methyltransferase SET7/9 N-terminal domain"/>
    <property type="match status" value="3"/>
</dbReference>
<reference evidence="11" key="1">
    <citation type="submission" date="2013-03" db="EMBL/GenBank/DDBJ databases">
        <authorList>
            <person name="Jeffery W."/>
            <person name="Warren W."/>
            <person name="Wilson R.K."/>
        </authorList>
    </citation>
    <scope>NUCLEOTIDE SEQUENCE</scope>
    <source>
        <strain evidence="11">female</strain>
    </source>
</reference>
<dbReference type="AlphaFoldDB" id="A0A3B1KL91"/>
<feature type="compositionally biased region" description="Basic and acidic residues" evidence="9">
    <location>
        <begin position="789"/>
        <end position="806"/>
    </location>
</feature>
<dbReference type="Ensembl" id="ENSAMXT00000041545.1">
    <property type="protein sequence ID" value="ENSAMXP00000054609.1"/>
    <property type="gene ID" value="ENSAMXG00000007832.2"/>
</dbReference>
<evidence type="ECO:0000256" key="8">
    <source>
        <dbReference type="ARBA" id="ARBA00023273"/>
    </source>
</evidence>
<keyword evidence="5" id="KW-0282">Flagellum</keyword>
<dbReference type="Bgee" id="ENSAMXG00000007832">
    <property type="expression patterns" value="Expressed in testis and 6 other cell types or tissues"/>
</dbReference>